<evidence type="ECO:0000313" key="2">
    <source>
        <dbReference type="EMBL" id="MTW18537.1"/>
    </source>
</evidence>
<dbReference type="Pfam" id="PF06186">
    <property type="entry name" value="DUF992"/>
    <property type="match status" value="1"/>
</dbReference>
<protein>
    <submittedName>
        <fullName evidence="2">DUF992 domain-containing protein</fullName>
    </submittedName>
</protein>
<reference evidence="2 3" key="1">
    <citation type="submission" date="2019-11" db="EMBL/GenBank/DDBJ databases">
        <title>Whole-genome sequence of Rhodoplanes serenus DSM 18633, type strain.</title>
        <authorList>
            <person name="Kyndt J.A."/>
            <person name="Meyer T.E."/>
        </authorList>
    </citation>
    <scope>NUCLEOTIDE SEQUENCE [LARGE SCALE GENOMIC DNA]</scope>
    <source>
        <strain evidence="2 3">DSM 18633</strain>
    </source>
</reference>
<gene>
    <name evidence="2" type="ORF">GJ689_20255</name>
</gene>
<sequence length="157" mass="15556">MRNVLAGSAAALAVLMLITAAPAQERVQAGSLSCDVSAGLGLIIGSQRQVYCTFTPSVSGPVETYTGSITRIGLDIGATAGGVMVWMVWSPTTRPAGALAGAYAGASAEASLVAGLGANVLLGGNDRSVALQPVSVQGQAGVNIAAGVAGLELRFVR</sequence>
<feature type="chain" id="PRO_5041070290" evidence="1">
    <location>
        <begin position="24"/>
        <end position="157"/>
    </location>
</feature>
<evidence type="ECO:0000256" key="1">
    <source>
        <dbReference type="SAM" id="SignalP"/>
    </source>
</evidence>
<keyword evidence="1" id="KW-0732">Signal</keyword>
<dbReference type="RefSeq" id="WP_111385472.1">
    <property type="nucleotide sequence ID" value="NZ_NPEW01000102.1"/>
</dbReference>
<name>A0A327K429_9BRAD</name>
<dbReference type="Proteomes" id="UP000438991">
    <property type="component" value="Unassembled WGS sequence"/>
</dbReference>
<accession>A0A327K429</accession>
<evidence type="ECO:0000313" key="3">
    <source>
        <dbReference type="Proteomes" id="UP000438991"/>
    </source>
</evidence>
<dbReference type="InterPro" id="IPR009333">
    <property type="entry name" value="DUF992"/>
</dbReference>
<organism evidence="2 3">
    <name type="scientific">Rhodoplanes serenus</name>
    <dbReference type="NCBI Taxonomy" id="200615"/>
    <lineage>
        <taxon>Bacteria</taxon>
        <taxon>Pseudomonadati</taxon>
        <taxon>Pseudomonadota</taxon>
        <taxon>Alphaproteobacteria</taxon>
        <taxon>Hyphomicrobiales</taxon>
        <taxon>Nitrobacteraceae</taxon>
        <taxon>Rhodoplanes</taxon>
    </lineage>
</organism>
<feature type="signal peptide" evidence="1">
    <location>
        <begin position="1"/>
        <end position="23"/>
    </location>
</feature>
<dbReference type="AlphaFoldDB" id="A0A327K429"/>
<proteinExistence type="predicted"/>
<dbReference type="EMBL" id="WNKV01000018">
    <property type="protein sequence ID" value="MTW18537.1"/>
    <property type="molecule type" value="Genomic_DNA"/>
</dbReference>
<comment type="caution">
    <text evidence="2">The sequence shown here is derived from an EMBL/GenBank/DDBJ whole genome shotgun (WGS) entry which is preliminary data.</text>
</comment>